<dbReference type="InterPro" id="IPR032675">
    <property type="entry name" value="LRR_dom_sf"/>
</dbReference>
<evidence type="ECO:0000256" key="2">
    <source>
        <dbReference type="ARBA" id="ARBA00022741"/>
    </source>
</evidence>
<evidence type="ECO:0000259" key="5">
    <source>
        <dbReference type="Pfam" id="PF18052"/>
    </source>
</evidence>
<keyword evidence="2" id="KW-0547">Nucleotide-binding</keyword>
<accession>A0A1R3IG60</accession>
<evidence type="ECO:0000259" key="6">
    <source>
        <dbReference type="Pfam" id="PF23559"/>
    </source>
</evidence>
<dbReference type="Pfam" id="PF23559">
    <property type="entry name" value="WHD_DRP"/>
    <property type="match status" value="1"/>
</dbReference>
<keyword evidence="3" id="KW-0611">Plant defense</keyword>
<dbReference type="Gene3D" id="3.80.10.10">
    <property type="entry name" value="Ribonuclease Inhibitor"/>
    <property type="match status" value="1"/>
</dbReference>
<dbReference type="Gene3D" id="1.20.5.4130">
    <property type="match status" value="1"/>
</dbReference>
<dbReference type="GO" id="GO:0043531">
    <property type="term" value="F:ADP binding"/>
    <property type="evidence" value="ECO:0007669"/>
    <property type="project" value="InterPro"/>
</dbReference>
<keyword evidence="9" id="KW-1185">Reference proteome</keyword>
<dbReference type="PRINTS" id="PR00364">
    <property type="entry name" value="DISEASERSIST"/>
</dbReference>
<dbReference type="InterPro" id="IPR042197">
    <property type="entry name" value="Apaf_helical"/>
</dbReference>
<evidence type="ECO:0000256" key="1">
    <source>
        <dbReference type="ARBA" id="ARBA00022737"/>
    </source>
</evidence>
<name>A0A1R3IG60_9ROSI</name>
<evidence type="ECO:0000256" key="3">
    <source>
        <dbReference type="ARBA" id="ARBA00022821"/>
    </source>
</evidence>
<feature type="domain" description="Disease resistance N-terminal" evidence="5">
    <location>
        <begin position="5"/>
        <end position="91"/>
    </location>
</feature>
<dbReference type="SUPFAM" id="SSF52058">
    <property type="entry name" value="L domain-like"/>
    <property type="match status" value="1"/>
</dbReference>
<dbReference type="AlphaFoldDB" id="A0A1R3IG60"/>
<dbReference type="FunFam" id="1.10.8.430:FF:000003">
    <property type="entry name" value="Probable disease resistance protein At5g66910"/>
    <property type="match status" value="1"/>
</dbReference>
<feature type="domain" description="NB-ARC" evidence="4">
    <location>
        <begin position="176"/>
        <end position="355"/>
    </location>
</feature>
<dbReference type="CDD" id="cd14798">
    <property type="entry name" value="RX-CC_like"/>
    <property type="match status" value="1"/>
</dbReference>
<organism evidence="8 9">
    <name type="scientific">Corchorus olitorius</name>
    <dbReference type="NCBI Taxonomy" id="93759"/>
    <lineage>
        <taxon>Eukaryota</taxon>
        <taxon>Viridiplantae</taxon>
        <taxon>Streptophyta</taxon>
        <taxon>Embryophyta</taxon>
        <taxon>Tracheophyta</taxon>
        <taxon>Spermatophyta</taxon>
        <taxon>Magnoliopsida</taxon>
        <taxon>eudicotyledons</taxon>
        <taxon>Gunneridae</taxon>
        <taxon>Pentapetalae</taxon>
        <taxon>rosids</taxon>
        <taxon>malvids</taxon>
        <taxon>Malvales</taxon>
        <taxon>Malvaceae</taxon>
        <taxon>Grewioideae</taxon>
        <taxon>Apeibeae</taxon>
        <taxon>Corchorus</taxon>
    </lineage>
</organism>
<dbReference type="PANTHER" id="PTHR23155:SF1185">
    <property type="entry name" value="DISEASE RESISTANCE RPP8-LIKE PROTEIN 3-RELATED"/>
    <property type="match status" value="1"/>
</dbReference>
<dbReference type="Gene3D" id="1.10.10.10">
    <property type="entry name" value="Winged helix-like DNA-binding domain superfamily/Winged helix DNA-binding domain"/>
    <property type="match status" value="1"/>
</dbReference>
<evidence type="ECO:0000259" key="7">
    <source>
        <dbReference type="Pfam" id="PF23598"/>
    </source>
</evidence>
<dbReference type="Proteomes" id="UP000187203">
    <property type="component" value="Unassembled WGS sequence"/>
</dbReference>
<dbReference type="InterPro" id="IPR041118">
    <property type="entry name" value="Rx_N"/>
</dbReference>
<dbReference type="InterPro" id="IPR027417">
    <property type="entry name" value="P-loop_NTPase"/>
</dbReference>
<dbReference type="InterPro" id="IPR038005">
    <property type="entry name" value="RX-like_CC"/>
</dbReference>
<dbReference type="InterPro" id="IPR044974">
    <property type="entry name" value="Disease_R_plants"/>
</dbReference>
<dbReference type="Gene3D" id="3.40.50.300">
    <property type="entry name" value="P-loop containing nucleotide triphosphate hydrolases"/>
    <property type="match status" value="1"/>
</dbReference>
<evidence type="ECO:0000313" key="9">
    <source>
        <dbReference type="Proteomes" id="UP000187203"/>
    </source>
</evidence>
<dbReference type="PANTHER" id="PTHR23155">
    <property type="entry name" value="DISEASE RESISTANCE PROTEIN RP"/>
    <property type="match status" value="1"/>
</dbReference>
<evidence type="ECO:0000259" key="4">
    <source>
        <dbReference type="Pfam" id="PF00931"/>
    </source>
</evidence>
<dbReference type="FunFam" id="3.40.50.300:FF:001091">
    <property type="entry name" value="Probable disease resistance protein At1g61300"/>
    <property type="match status" value="1"/>
</dbReference>
<dbReference type="Pfam" id="PF00931">
    <property type="entry name" value="NB-ARC"/>
    <property type="match status" value="1"/>
</dbReference>
<dbReference type="STRING" id="93759.A0A1R3IG60"/>
<feature type="domain" description="Disease resistance R13L4/SHOC-2-like LRR" evidence="7">
    <location>
        <begin position="615"/>
        <end position="866"/>
    </location>
</feature>
<keyword evidence="1" id="KW-0677">Repeat</keyword>
<dbReference type="GO" id="GO:0098542">
    <property type="term" value="P:defense response to other organism"/>
    <property type="evidence" value="ECO:0007669"/>
    <property type="project" value="TreeGrafter"/>
</dbReference>
<dbReference type="InterPro" id="IPR002182">
    <property type="entry name" value="NB-ARC"/>
</dbReference>
<dbReference type="InterPro" id="IPR036388">
    <property type="entry name" value="WH-like_DNA-bd_sf"/>
</dbReference>
<dbReference type="InterPro" id="IPR058922">
    <property type="entry name" value="WHD_DRP"/>
</dbReference>
<dbReference type="FunFam" id="1.10.10.10:FF:000322">
    <property type="entry name" value="Probable disease resistance protein At1g63360"/>
    <property type="match status" value="1"/>
</dbReference>
<evidence type="ECO:0000313" key="8">
    <source>
        <dbReference type="EMBL" id="OMO81491.1"/>
    </source>
</evidence>
<dbReference type="Pfam" id="PF23598">
    <property type="entry name" value="LRR_14"/>
    <property type="match status" value="1"/>
</dbReference>
<reference evidence="9" key="1">
    <citation type="submission" date="2013-09" db="EMBL/GenBank/DDBJ databases">
        <title>Corchorus olitorius genome sequencing.</title>
        <authorList>
            <person name="Alam M."/>
            <person name="Haque M.S."/>
            <person name="Islam M.S."/>
            <person name="Emdad E.M."/>
            <person name="Islam M.M."/>
            <person name="Ahmed B."/>
            <person name="Halim A."/>
            <person name="Hossen Q.M.M."/>
            <person name="Hossain M.Z."/>
            <person name="Ahmed R."/>
            <person name="Khan M.M."/>
            <person name="Islam R."/>
            <person name="Rashid M.M."/>
            <person name="Khan S.A."/>
            <person name="Rahman M.S."/>
            <person name="Alam M."/>
            <person name="Yahiya A.S."/>
            <person name="Khan M.S."/>
            <person name="Azam M.S."/>
            <person name="Haque T."/>
            <person name="Lashkar M.Z.H."/>
            <person name="Akhand A.I."/>
            <person name="Morshed G."/>
            <person name="Roy S."/>
            <person name="Uddin K.S."/>
            <person name="Rabeya T."/>
            <person name="Hossain A.S."/>
            <person name="Chowdhury A."/>
            <person name="Snigdha A.R."/>
            <person name="Mortoza M.S."/>
            <person name="Matin S.A."/>
            <person name="Hoque S.M.E."/>
            <person name="Islam M.K."/>
            <person name="Roy D.K."/>
            <person name="Haider R."/>
            <person name="Moosa M.M."/>
            <person name="Elias S.M."/>
            <person name="Hasan A.M."/>
            <person name="Jahan S."/>
            <person name="Shafiuddin M."/>
            <person name="Mahmood N."/>
            <person name="Shommy N.S."/>
        </authorList>
    </citation>
    <scope>NUCLEOTIDE SEQUENCE [LARGE SCALE GENOMIC DNA]</scope>
    <source>
        <strain evidence="9">cv. O-4</strain>
    </source>
</reference>
<proteinExistence type="predicted"/>
<feature type="domain" description="Disease resistance protein winged helix" evidence="6">
    <location>
        <begin position="445"/>
        <end position="520"/>
    </location>
</feature>
<sequence length="900" mass="103053">MAESVVSNVATRLGDLVTKEAIFLWEVEEQVNRLRRELSWMKSFLRDADSRQAEDERLRQWVAEIRDIAYDAEDVIETYALKMASKRRKGGLLNCMKRSACCLRECWRLHKVRSDIEEITTQITVLIQRLQAYGIKEMSSSDGAGAASSSNSSSRKQQLRQTYPHTVESFVVGFDHDIKQLASILVDEETHCHRVASICGIGGLGKTTLARKVFHHSQVRNHFKFFVWAFISQQFQRKNVWKAILSSLGVNIDERDGPAAGILNLDEQVLAGDLYNFLKENKCLVVLDDIWSAEDWDLLRDAFPMEDTTSKILLTSRNMDVALHADSRGYLHELQCLTDEDGWKLLRHVAFPTSDSDYADYAIEEKMEELGKEMVKQCFGLPLAIVVLGGVLAKMHSLNDWQDVHENVKSYLKRGRGLGTYDVLTLSYDNLPAYLKPCFLYLSAFPEDYEIRVDKVIQLWVAEDIVSVAENEGDGEEMAEDVAERYLNELVERYMVLVGKRDASLKIKTCRMHDLVRDLCLSKAKQENFTCIGVNNINSSSAVGKVRRLAMHDSFLMINHFKIPHLRSALFFDDPHEICSELLLRDWFCKFLYRYWIDGDNKNNGEATIRDVILIDLSGHQTLYVPDVFRRMERLRHLYLPVDSWTKTKLKLDNLRSLQTLINFNTEACNLGDLSCMKNLRRLGIITPFIVENFKEGLNLNPPIITSKHLRSLSIKTNTFSQRDQSIDPRHLTYLLSSCVNIYELELCVKINKLPEPQHISSNISSICLSLSELDEDPLPTLEKFPKLRVLQLSDQAFTGTIMVCSAQGFPRLVSLSITSLENLEELKVNEGAMPNLQNLTIAKCRKLKMLPVELKFITTLKELEIEEMPKAFKDKLVQGGEDYYKVQRVPSVIFQNCDD</sequence>
<dbReference type="InterPro" id="IPR055414">
    <property type="entry name" value="LRR_R13L4/SHOC2-like"/>
</dbReference>
<dbReference type="OrthoDB" id="646178at2759"/>
<gene>
    <name evidence="8" type="ORF">COLO4_23568</name>
</gene>
<dbReference type="SUPFAM" id="SSF52540">
    <property type="entry name" value="P-loop containing nucleoside triphosphate hydrolases"/>
    <property type="match status" value="1"/>
</dbReference>
<comment type="caution">
    <text evidence="8">The sequence shown here is derived from an EMBL/GenBank/DDBJ whole genome shotgun (WGS) entry which is preliminary data.</text>
</comment>
<dbReference type="Gene3D" id="1.10.8.430">
    <property type="entry name" value="Helical domain of apoptotic protease-activating factors"/>
    <property type="match status" value="1"/>
</dbReference>
<protein>
    <submittedName>
        <fullName evidence="8">Disease resistance protein</fullName>
    </submittedName>
</protein>
<dbReference type="EMBL" id="AWUE01018265">
    <property type="protein sequence ID" value="OMO81491.1"/>
    <property type="molecule type" value="Genomic_DNA"/>
</dbReference>
<dbReference type="Pfam" id="PF18052">
    <property type="entry name" value="Rx_N"/>
    <property type="match status" value="1"/>
</dbReference>